<dbReference type="EMBL" id="QVLV01000014">
    <property type="protein sequence ID" value="RGE57750.1"/>
    <property type="molecule type" value="Genomic_DNA"/>
</dbReference>
<dbReference type="RefSeq" id="WP_117545169.1">
    <property type="nucleotide sequence ID" value="NZ_JBKUNB010000042.1"/>
</dbReference>
<comment type="similarity">
    <text evidence="6">Belongs to the ABC-4 integral membrane protein family.</text>
</comment>
<evidence type="ECO:0000259" key="9">
    <source>
        <dbReference type="Pfam" id="PF12704"/>
    </source>
</evidence>
<dbReference type="PANTHER" id="PTHR30572:SF4">
    <property type="entry name" value="ABC TRANSPORTER PERMEASE YTRF"/>
    <property type="match status" value="1"/>
</dbReference>
<evidence type="ECO:0000313" key="11">
    <source>
        <dbReference type="Proteomes" id="UP000260812"/>
    </source>
</evidence>
<feature type="transmembrane region" description="Helical" evidence="7">
    <location>
        <begin position="430"/>
        <end position="449"/>
    </location>
</feature>
<evidence type="ECO:0000256" key="5">
    <source>
        <dbReference type="ARBA" id="ARBA00023136"/>
    </source>
</evidence>
<feature type="transmembrane region" description="Helical" evidence="7">
    <location>
        <begin position="21"/>
        <end position="45"/>
    </location>
</feature>
<proteinExistence type="inferred from homology"/>
<evidence type="ECO:0000256" key="3">
    <source>
        <dbReference type="ARBA" id="ARBA00022692"/>
    </source>
</evidence>
<evidence type="ECO:0000256" key="6">
    <source>
        <dbReference type="ARBA" id="ARBA00038076"/>
    </source>
</evidence>
<dbReference type="GeneID" id="97988875"/>
<dbReference type="PANTHER" id="PTHR30572">
    <property type="entry name" value="MEMBRANE COMPONENT OF TRANSPORTER-RELATED"/>
    <property type="match status" value="1"/>
</dbReference>
<dbReference type="GO" id="GO:0005886">
    <property type="term" value="C:plasma membrane"/>
    <property type="evidence" value="ECO:0007669"/>
    <property type="project" value="UniProtKB-SubCell"/>
</dbReference>
<evidence type="ECO:0000313" key="10">
    <source>
        <dbReference type="EMBL" id="RGE57750.1"/>
    </source>
</evidence>
<keyword evidence="2" id="KW-1003">Cell membrane</keyword>
<dbReference type="Pfam" id="PF02687">
    <property type="entry name" value="FtsX"/>
    <property type="match status" value="1"/>
</dbReference>
<evidence type="ECO:0000256" key="1">
    <source>
        <dbReference type="ARBA" id="ARBA00004651"/>
    </source>
</evidence>
<dbReference type="InterPro" id="IPR050250">
    <property type="entry name" value="Macrolide_Exporter_MacB"/>
</dbReference>
<dbReference type="Proteomes" id="UP000260812">
    <property type="component" value="Unassembled WGS sequence"/>
</dbReference>
<feature type="transmembrane region" description="Helical" evidence="7">
    <location>
        <begin position="383"/>
        <end position="410"/>
    </location>
</feature>
<accession>A0A3E3I0J4</accession>
<sequence length="466" mass="51117">MKFLDLLRLSSSSLWKRKVRTLLTVLGVTIGVASIVVMVSLGLGLNKSSMEEMESYGSLTAVTVNMAGGNGFYSSGMAIAESTSSSEKEKEEKRLDDELVETLKSLPHVNLVSPVLNVDVIAKSGIYEGNFRVQGMTAEAFEAMKIPLGEGNFPQKDAEKLEFFYGNMVLQSFSNSRTGSYPYYEKGELPPVDLMKDPIFVIFDTNAYYNSKYSSTQGSSASVKTPPPKKYLISTCGMVEGGPEDWSRYSYEVYCDIDALKTELKRIFKNKAIPGQPTTKSGKPYKEIYYSQIYVDVDDMENVSEVQSAINAMGYQASSNAEWVQAMQTQYGYVQLVLGGIGAVSLLVAAIGITNTMMMSIYERTKEIGIMKVLGCDLRNIQMMFLMEAGFIGLIGGLVGLVFSFGVSIVINKIVASMGNMMTLSYIPPWLALLSLVFAILVGMVAGFFPSLRAMRLSPLAAIRNE</sequence>
<keyword evidence="5 7" id="KW-0472">Membrane</keyword>
<keyword evidence="3 7" id="KW-0812">Transmembrane</keyword>
<comment type="subcellular location">
    <subcellularLocation>
        <location evidence="1">Cell membrane</location>
        <topology evidence="1">Multi-pass membrane protein</topology>
    </subcellularLocation>
</comment>
<evidence type="ECO:0000256" key="7">
    <source>
        <dbReference type="SAM" id="Phobius"/>
    </source>
</evidence>
<dbReference type="Pfam" id="PF12704">
    <property type="entry name" value="MacB_PCD"/>
    <property type="match status" value="1"/>
</dbReference>
<name>A0A3E3I0J4_9FIRM</name>
<dbReference type="GO" id="GO:0022857">
    <property type="term" value="F:transmembrane transporter activity"/>
    <property type="evidence" value="ECO:0007669"/>
    <property type="project" value="TreeGrafter"/>
</dbReference>
<comment type="caution">
    <text evidence="10">The sequence shown here is derived from an EMBL/GenBank/DDBJ whole genome shotgun (WGS) entry which is preliminary data.</text>
</comment>
<keyword evidence="11" id="KW-1185">Reference proteome</keyword>
<evidence type="ECO:0000256" key="4">
    <source>
        <dbReference type="ARBA" id="ARBA00022989"/>
    </source>
</evidence>
<gene>
    <name evidence="10" type="ORF">DXC51_18855</name>
</gene>
<reference evidence="10" key="1">
    <citation type="submission" date="2018-08" db="EMBL/GenBank/DDBJ databases">
        <title>A genome reference for cultivated species of the human gut microbiota.</title>
        <authorList>
            <person name="Zou Y."/>
            <person name="Xue W."/>
            <person name="Luo G."/>
        </authorList>
    </citation>
    <scope>NUCLEOTIDE SEQUENCE [LARGE SCALE GENOMIC DNA]</scope>
    <source>
        <strain evidence="10">TF05-5AC</strain>
    </source>
</reference>
<dbReference type="AlphaFoldDB" id="A0A3E3I0J4"/>
<organism evidence="10 11">
    <name type="scientific">Eisenbergiella massiliensis</name>
    <dbReference type="NCBI Taxonomy" id="1720294"/>
    <lineage>
        <taxon>Bacteria</taxon>
        <taxon>Bacillati</taxon>
        <taxon>Bacillota</taxon>
        <taxon>Clostridia</taxon>
        <taxon>Lachnospirales</taxon>
        <taxon>Lachnospiraceae</taxon>
        <taxon>Eisenbergiella</taxon>
    </lineage>
</organism>
<feature type="transmembrane region" description="Helical" evidence="7">
    <location>
        <begin position="336"/>
        <end position="362"/>
    </location>
</feature>
<feature type="domain" description="MacB-like periplasmic core" evidence="9">
    <location>
        <begin position="21"/>
        <end position="158"/>
    </location>
</feature>
<protein>
    <submittedName>
        <fullName evidence="10">ABC transporter permease</fullName>
    </submittedName>
</protein>
<evidence type="ECO:0000256" key="2">
    <source>
        <dbReference type="ARBA" id="ARBA00022475"/>
    </source>
</evidence>
<evidence type="ECO:0000259" key="8">
    <source>
        <dbReference type="Pfam" id="PF02687"/>
    </source>
</evidence>
<dbReference type="InterPro" id="IPR025857">
    <property type="entry name" value="MacB_PCD"/>
</dbReference>
<keyword evidence="4 7" id="KW-1133">Transmembrane helix</keyword>
<feature type="domain" description="ABC3 transporter permease C-terminal" evidence="8">
    <location>
        <begin position="341"/>
        <end position="459"/>
    </location>
</feature>
<dbReference type="InterPro" id="IPR003838">
    <property type="entry name" value="ABC3_permease_C"/>
</dbReference>